<dbReference type="PIRSF" id="PIRSF002162">
    <property type="entry name" value="Ribosomal_L6"/>
    <property type="match status" value="1"/>
</dbReference>
<name>A0A081BSF5_9BACT</name>
<dbReference type="PRINTS" id="PR00059">
    <property type="entry name" value="RIBOSOMALL6"/>
</dbReference>
<gene>
    <name evidence="6" type="primary">rplF</name>
    <name evidence="10" type="ORF">U14_05621</name>
</gene>
<dbReference type="SUPFAM" id="SSF56053">
    <property type="entry name" value="Ribosomal protein L6"/>
    <property type="match status" value="2"/>
</dbReference>
<dbReference type="STRING" id="1499966.U14_05621"/>
<dbReference type="PANTHER" id="PTHR11655">
    <property type="entry name" value="60S/50S RIBOSOMAL PROTEIN L6/L9"/>
    <property type="match status" value="1"/>
</dbReference>
<sequence>MSRIGKKPIEIPKGVEISLQQDVLTVKGKLGVLTYAIPAGISVNTEESKLVVARATDQKRHRALHGLVRSLVNNMVVGVSEGFTRTLEIVGIGYRAKKEGTGITLSVGYSHPVDVPAPEGITFDVEGTNKIIVKGIDKQRVGQVAADIRKIRKPEPYKGKGIRYSDEVIRKKEGKTAA</sequence>
<keyword evidence="5 6" id="KW-0687">Ribonucleoprotein</keyword>
<proteinExistence type="inferred from homology"/>
<keyword evidence="4 6" id="KW-0689">Ribosomal protein</keyword>
<keyword evidence="2 6" id="KW-0699">rRNA-binding</keyword>
<evidence type="ECO:0000256" key="8">
    <source>
        <dbReference type="RuleBase" id="RU003870"/>
    </source>
</evidence>
<dbReference type="PANTHER" id="PTHR11655:SF14">
    <property type="entry name" value="LARGE RIBOSOMAL SUBUNIT PROTEIN UL6M"/>
    <property type="match status" value="1"/>
</dbReference>
<dbReference type="GO" id="GO:0002181">
    <property type="term" value="P:cytoplasmic translation"/>
    <property type="evidence" value="ECO:0007669"/>
    <property type="project" value="TreeGrafter"/>
</dbReference>
<evidence type="ECO:0000256" key="6">
    <source>
        <dbReference type="HAMAP-Rule" id="MF_01365"/>
    </source>
</evidence>
<dbReference type="GO" id="GO:0019843">
    <property type="term" value="F:rRNA binding"/>
    <property type="evidence" value="ECO:0007669"/>
    <property type="project" value="UniProtKB-UniRule"/>
</dbReference>
<dbReference type="AlphaFoldDB" id="A0A081BSF5"/>
<comment type="similarity">
    <text evidence="1 6 7">Belongs to the universal ribosomal protein uL6 family.</text>
</comment>
<evidence type="ECO:0000313" key="10">
    <source>
        <dbReference type="EMBL" id="GAK54336.1"/>
    </source>
</evidence>
<dbReference type="InterPro" id="IPR002358">
    <property type="entry name" value="Ribosomal_uL6_CS"/>
</dbReference>
<dbReference type="NCBIfam" id="TIGR03654">
    <property type="entry name" value="L6_bact"/>
    <property type="match status" value="1"/>
</dbReference>
<keyword evidence="11" id="KW-1185">Reference proteome</keyword>
<evidence type="ECO:0000256" key="4">
    <source>
        <dbReference type="ARBA" id="ARBA00022980"/>
    </source>
</evidence>
<dbReference type="InterPro" id="IPR000702">
    <property type="entry name" value="Ribosomal_uL6-like"/>
</dbReference>
<dbReference type="InterPro" id="IPR036789">
    <property type="entry name" value="Ribosomal_uL6-like_a/b-dom_sf"/>
</dbReference>
<feature type="domain" description="Large ribosomal subunit protein uL6 alpha-beta" evidence="9">
    <location>
        <begin position="90"/>
        <end position="164"/>
    </location>
</feature>
<dbReference type="HOGENOM" id="CLU_065464_1_2_0"/>
<feature type="domain" description="Large ribosomal subunit protein uL6 alpha-beta" evidence="9">
    <location>
        <begin position="11"/>
        <end position="82"/>
    </location>
</feature>
<evidence type="ECO:0000256" key="3">
    <source>
        <dbReference type="ARBA" id="ARBA00022884"/>
    </source>
</evidence>
<dbReference type="InterPro" id="IPR019906">
    <property type="entry name" value="Ribosomal_uL6_bac-type"/>
</dbReference>
<evidence type="ECO:0000256" key="5">
    <source>
        <dbReference type="ARBA" id="ARBA00023274"/>
    </source>
</evidence>
<accession>A0A081BSF5</accession>
<dbReference type="Pfam" id="PF00347">
    <property type="entry name" value="Ribosomal_L6"/>
    <property type="match status" value="2"/>
</dbReference>
<dbReference type="PROSITE" id="PS00525">
    <property type="entry name" value="RIBOSOMAL_L6_1"/>
    <property type="match status" value="1"/>
</dbReference>
<evidence type="ECO:0000256" key="7">
    <source>
        <dbReference type="RuleBase" id="RU003869"/>
    </source>
</evidence>
<evidence type="ECO:0000256" key="1">
    <source>
        <dbReference type="ARBA" id="ARBA00009356"/>
    </source>
</evidence>
<comment type="function">
    <text evidence="6 8">This protein binds to the 23S rRNA, and is important in its secondary structure. It is located near the subunit interface in the base of the L7/L12 stalk, and near the tRNA binding site of the peptidyltransferase center.</text>
</comment>
<dbReference type="Gene3D" id="3.90.930.12">
    <property type="entry name" value="Ribosomal protein L6, alpha-beta domain"/>
    <property type="match status" value="2"/>
</dbReference>
<reference evidence="10" key="1">
    <citation type="journal article" date="2015" name="PeerJ">
        <title>First genomic representation of candidate bacterial phylum KSB3 points to enhanced environmental sensing as a trigger of wastewater bulking.</title>
        <authorList>
            <person name="Sekiguchi Y."/>
            <person name="Ohashi A."/>
            <person name="Parks D.H."/>
            <person name="Yamauchi T."/>
            <person name="Tyson G.W."/>
            <person name="Hugenholtz P."/>
        </authorList>
    </citation>
    <scope>NUCLEOTIDE SEQUENCE [LARGE SCALE GENOMIC DNA]</scope>
</reference>
<dbReference type="Proteomes" id="UP000030700">
    <property type="component" value="Unassembled WGS sequence"/>
</dbReference>
<dbReference type="HAMAP" id="MF_01365_B">
    <property type="entry name" value="Ribosomal_uL6_B"/>
    <property type="match status" value="1"/>
</dbReference>
<dbReference type="FunFam" id="3.90.930.12:FF:000002">
    <property type="entry name" value="50S ribosomal protein L6"/>
    <property type="match status" value="1"/>
</dbReference>
<dbReference type="GO" id="GO:0022625">
    <property type="term" value="C:cytosolic large ribosomal subunit"/>
    <property type="evidence" value="ECO:0007669"/>
    <property type="project" value="UniProtKB-UniRule"/>
</dbReference>
<evidence type="ECO:0000313" key="11">
    <source>
        <dbReference type="Proteomes" id="UP000030700"/>
    </source>
</evidence>
<dbReference type="InterPro" id="IPR020040">
    <property type="entry name" value="Ribosomal_uL6_a/b-dom"/>
</dbReference>
<dbReference type="FunFam" id="3.90.930.12:FF:000001">
    <property type="entry name" value="50S ribosomal protein L6"/>
    <property type="match status" value="1"/>
</dbReference>
<dbReference type="GO" id="GO:0003735">
    <property type="term" value="F:structural constituent of ribosome"/>
    <property type="evidence" value="ECO:0007669"/>
    <property type="project" value="UniProtKB-UniRule"/>
</dbReference>
<protein>
    <recommendedName>
        <fullName evidence="6">Large ribosomal subunit protein uL6</fullName>
    </recommendedName>
</protein>
<organism evidence="10">
    <name type="scientific">Candidatus Moduliflexus flocculans</name>
    <dbReference type="NCBI Taxonomy" id="1499966"/>
    <lineage>
        <taxon>Bacteria</taxon>
        <taxon>Candidatus Moduliflexota</taxon>
        <taxon>Candidatus Moduliflexia</taxon>
        <taxon>Candidatus Moduliflexales</taxon>
        <taxon>Candidatus Moduliflexaceae</taxon>
    </lineage>
</organism>
<keyword evidence="3 6" id="KW-0694">RNA-binding</keyword>
<evidence type="ECO:0000256" key="2">
    <source>
        <dbReference type="ARBA" id="ARBA00022730"/>
    </source>
</evidence>
<dbReference type="EMBL" id="DF820461">
    <property type="protein sequence ID" value="GAK54336.1"/>
    <property type="molecule type" value="Genomic_DNA"/>
</dbReference>
<comment type="subunit">
    <text evidence="6">Part of the 50S ribosomal subunit.</text>
</comment>
<evidence type="ECO:0000259" key="9">
    <source>
        <dbReference type="Pfam" id="PF00347"/>
    </source>
</evidence>